<dbReference type="PANTHER" id="PTHR12112">
    <property type="entry name" value="BNIP - RELATED"/>
    <property type="match status" value="1"/>
</dbReference>
<dbReference type="GO" id="GO:0005737">
    <property type="term" value="C:cytoplasm"/>
    <property type="evidence" value="ECO:0007669"/>
    <property type="project" value="TreeGrafter"/>
</dbReference>
<comment type="caution">
    <text evidence="2">The sequence shown here is derived from an EMBL/GenBank/DDBJ whole genome shotgun (WGS) entry which is preliminary data.</text>
</comment>
<reference evidence="2 3" key="1">
    <citation type="submission" date="2019-03" db="EMBL/GenBank/DDBJ databases">
        <title>First draft genome of Liparis tanakae, snailfish: a comprehensive survey of snailfish specific genes.</title>
        <authorList>
            <person name="Kim W."/>
            <person name="Song I."/>
            <person name="Jeong J.-H."/>
            <person name="Kim D."/>
            <person name="Kim S."/>
            <person name="Ryu S."/>
            <person name="Song J.Y."/>
            <person name="Lee S.K."/>
        </authorList>
    </citation>
    <scope>NUCLEOTIDE SEQUENCE [LARGE SCALE GENOMIC DNA]</scope>
    <source>
        <tissue evidence="2">Muscle</tissue>
    </source>
</reference>
<evidence type="ECO:0000256" key="1">
    <source>
        <dbReference type="SAM" id="MobiDB-lite"/>
    </source>
</evidence>
<proteinExistence type="predicted"/>
<evidence type="ECO:0000313" key="3">
    <source>
        <dbReference type="Proteomes" id="UP000314294"/>
    </source>
</evidence>
<dbReference type="OrthoDB" id="19923at2759"/>
<dbReference type="Gene3D" id="3.90.1640.10">
    <property type="entry name" value="inorganic pyrophosphatase (n-terminal core)"/>
    <property type="match status" value="1"/>
</dbReference>
<dbReference type="Proteomes" id="UP000314294">
    <property type="component" value="Unassembled WGS sequence"/>
</dbReference>
<evidence type="ECO:0000313" key="2">
    <source>
        <dbReference type="EMBL" id="TNN62585.1"/>
    </source>
</evidence>
<feature type="region of interest" description="Disordered" evidence="1">
    <location>
        <begin position="1"/>
        <end position="72"/>
    </location>
</feature>
<keyword evidence="3" id="KW-1185">Reference proteome</keyword>
<dbReference type="PANTHER" id="PTHR12112:SF49">
    <property type="entry name" value="DHHA2 DOMAIN-CONTAINING PROTEIN"/>
    <property type="match status" value="1"/>
</dbReference>
<dbReference type="AlphaFoldDB" id="A0A4Z2HBE0"/>
<feature type="compositionally biased region" description="Basic and acidic residues" evidence="1">
    <location>
        <begin position="14"/>
        <end position="71"/>
    </location>
</feature>
<accession>A0A4Z2HBE0</accession>
<gene>
    <name evidence="2" type="primary">PRUNE2_0</name>
    <name evidence="2" type="ORF">EYF80_027184</name>
</gene>
<name>A0A4Z2HBE0_9TELE</name>
<dbReference type="EMBL" id="SRLO01000290">
    <property type="protein sequence ID" value="TNN62585.1"/>
    <property type="molecule type" value="Genomic_DNA"/>
</dbReference>
<sequence length="251" mass="27699">MEEYLRRVQSRLGRRGEQRRGEEGRGEEGRGEERRGEERRGEERRGGERRGEDRRGEERRQGERAQRERTQIEGYQMAEHALLADAIEDPIHAVLGGPEPDVDTVAATLCIALHLSQKEPSGGVCVPVLCRRQRDAALPGETKKYLQRVKICESSLLWREDVDLLRLHHTGQFSLTLLRDGLLDSSEYHTLESSIVRVVHQDRQQDAGDDGASSAVTTVAGEILQEAAVHIGAALGETLGGEGGAGAPQGE</sequence>
<organism evidence="2 3">
    <name type="scientific">Liparis tanakae</name>
    <name type="common">Tanaka's snailfish</name>
    <dbReference type="NCBI Taxonomy" id="230148"/>
    <lineage>
        <taxon>Eukaryota</taxon>
        <taxon>Metazoa</taxon>
        <taxon>Chordata</taxon>
        <taxon>Craniata</taxon>
        <taxon>Vertebrata</taxon>
        <taxon>Euteleostomi</taxon>
        <taxon>Actinopterygii</taxon>
        <taxon>Neopterygii</taxon>
        <taxon>Teleostei</taxon>
        <taxon>Neoteleostei</taxon>
        <taxon>Acanthomorphata</taxon>
        <taxon>Eupercaria</taxon>
        <taxon>Perciformes</taxon>
        <taxon>Cottioidei</taxon>
        <taxon>Cottales</taxon>
        <taxon>Liparidae</taxon>
        <taxon>Liparis</taxon>
    </lineage>
</organism>
<protein>
    <submittedName>
        <fullName evidence="2">Protein prune 2</fullName>
    </submittedName>
</protein>